<dbReference type="InterPro" id="IPR006016">
    <property type="entry name" value="UspA"/>
</dbReference>
<dbReference type="RefSeq" id="WP_141466076.1">
    <property type="nucleotide sequence ID" value="NZ_RBZW01000058.1"/>
</dbReference>
<dbReference type="PANTHER" id="PTHR46268">
    <property type="entry name" value="STRESS RESPONSE PROTEIN NHAX"/>
    <property type="match status" value="1"/>
</dbReference>
<dbReference type="Pfam" id="PF00582">
    <property type="entry name" value="Usp"/>
    <property type="match status" value="1"/>
</dbReference>
<keyword evidence="4" id="KW-1185">Reference proteome</keyword>
<evidence type="ECO:0000256" key="1">
    <source>
        <dbReference type="ARBA" id="ARBA00008791"/>
    </source>
</evidence>
<evidence type="ECO:0000313" key="4">
    <source>
        <dbReference type="Proteomes" id="UP000318864"/>
    </source>
</evidence>
<gene>
    <name evidence="3" type="ORF">D8Y22_18135</name>
</gene>
<organism evidence="3 4">
    <name type="scientific">Salinadaptatus halalkaliphilus</name>
    <dbReference type="NCBI Taxonomy" id="2419781"/>
    <lineage>
        <taxon>Archaea</taxon>
        <taxon>Methanobacteriati</taxon>
        <taxon>Methanobacteriota</taxon>
        <taxon>Stenosarchaea group</taxon>
        <taxon>Halobacteria</taxon>
        <taxon>Halobacteriales</taxon>
        <taxon>Natrialbaceae</taxon>
        <taxon>Salinadaptatus</taxon>
    </lineage>
</organism>
<comment type="similarity">
    <text evidence="1">Belongs to the universal stress protein A family.</text>
</comment>
<dbReference type="Proteomes" id="UP000318864">
    <property type="component" value="Unassembled WGS sequence"/>
</dbReference>
<accession>A0A4S3TL86</accession>
<evidence type="ECO:0000313" key="3">
    <source>
        <dbReference type="EMBL" id="THE63725.1"/>
    </source>
</evidence>
<dbReference type="AlphaFoldDB" id="A0A4S3TL86"/>
<dbReference type="InterPro" id="IPR014729">
    <property type="entry name" value="Rossmann-like_a/b/a_fold"/>
</dbReference>
<evidence type="ECO:0000259" key="2">
    <source>
        <dbReference type="Pfam" id="PF00582"/>
    </source>
</evidence>
<dbReference type="PANTHER" id="PTHR46268:SF6">
    <property type="entry name" value="UNIVERSAL STRESS PROTEIN UP12"/>
    <property type="match status" value="1"/>
</dbReference>
<dbReference type="InterPro" id="IPR006015">
    <property type="entry name" value="Universal_stress_UspA"/>
</dbReference>
<reference evidence="3 4" key="1">
    <citation type="submission" date="2018-10" db="EMBL/GenBank/DDBJ databases">
        <title>Natronolimnobius sp. XQ-INN 246 isolated from Inner Mongolia Autonomous Region of China.</title>
        <authorList>
            <person name="Xue Q."/>
        </authorList>
    </citation>
    <scope>NUCLEOTIDE SEQUENCE [LARGE SCALE GENOMIC DNA]</scope>
    <source>
        <strain evidence="3 4">XQ-INN 246</strain>
    </source>
</reference>
<dbReference type="CDD" id="cd00293">
    <property type="entry name" value="USP-like"/>
    <property type="match status" value="1"/>
</dbReference>
<name>A0A4S3TL86_9EURY</name>
<protein>
    <submittedName>
        <fullName evidence="3">Universal stress protein</fullName>
    </submittedName>
</protein>
<dbReference type="EMBL" id="RBZW01000058">
    <property type="protein sequence ID" value="THE63725.1"/>
    <property type="molecule type" value="Genomic_DNA"/>
</dbReference>
<dbReference type="OrthoDB" id="281037at2157"/>
<dbReference type="SUPFAM" id="SSF52402">
    <property type="entry name" value="Adenine nucleotide alpha hydrolases-like"/>
    <property type="match status" value="1"/>
</dbReference>
<dbReference type="PRINTS" id="PR01438">
    <property type="entry name" value="UNVRSLSTRESS"/>
</dbReference>
<feature type="domain" description="UspA" evidence="2">
    <location>
        <begin position="3"/>
        <end position="142"/>
    </location>
</feature>
<proteinExistence type="inferred from homology"/>
<dbReference type="Gene3D" id="3.40.50.620">
    <property type="entry name" value="HUPs"/>
    <property type="match status" value="1"/>
</dbReference>
<comment type="caution">
    <text evidence="3">The sequence shown here is derived from an EMBL/GenBank/DDBJ whole genome shotgun (WGS) entry which is preliminary data.</text>
</comment>
<sequence>MYSVLVPVDEQAERAQAQIDAVLDLPSVTDDVTVELLHVRKELEFADSDDVQIGQIRTDRDEFDDLPETVSTALERLTDAGIETRVNSATGNPPAAIIDIADQLDVDELVVGTRGQSPVGKVLFGSVTQAIILDSDRPVKVVSS</sequence>